<keyword evidence="3" id="KW-1185">Reference proteome</keyword>
<dbReference type="HOGENOM" id="CLU_3060284_0_0_9"/>
<evidence type="ECO:0000313" key="3">
    <source>
        <dbReference type="Proteomes" id="UP000004910"/>
    </source>
</evidence>
<name>B1C5H0_9FIRM</name>
<keyword evidence="1" id="KW-0812">Transmembrane</keyword>
<dbReference type="AlphaFoldDB" id="B1C5H0"/>
<reference evidence="2" key="1">
    <citation type="submission" date="2008-02" db="EMBL/GenBank/DDBJ databases">
        <authorList>
            <person name="Fulton L."/>
            <person name="Clifton S."/>
            <person name="Fulton B."/>
            <person name="Xu J."/>
            <person name="Minx P."/>
            <person name="Pepin K.H."/>
            <person name="Johnson M."/>
            <person name="Thiruvilangam P."/>
            <person name="Bhonagiri V."/>
            <person name="Nash W.E."/>
            <person name="Mardis E.R."/>
            <person name="Wilson R.K."/>
        </authorList>
    </citation>
    <scope>NUCLEOTIDE SEQUENCE [LARGE SCALE GENOMIC DNA]</scope>
    <source>
        <strain evidence="2">DSM 1552</strain>
    </source>
</reference>
<feature type="transmembrane region" description="Helical" evidence="1">
    <location>
        <begin position="33"/>
        <end position="52"/>
    </location>
</feature>
<protein>
    <submittedName>
        <fullName evidence="2">Uncharacterized protein</fullName>
    </submittedName>
</protein>
<keyword evidence="1" id="KW-1133">Transmembrane helix</keyword>
<comment type="caution">
    <text evidence="2">The sequence shown here is derived from an EMBL/GenBank/DDBJ whole genome shotgun (WGS) entry which is preliminary data.</text>
</comment>
<gene>
    <name evidence="2" type="ORF">CLOSPI_02398</name>
</gene>
<accession>B1C5H0</accession>
<organism evidence="2 3">
    <name type="scientific">Thomasclavelia spiroformis DSM 1552</name>
    <dbReference type="NCBI Taxonomy" id="428126"/>
    <lineage>
        <taxon>Bacteria</taxon>
        <taxon>Bacillati</taxon>
        <taxon>Bacillota</taxon>
        <taxon>Erysipelotrichia</taxon>
        <taxon>Erysipelotrichales</taxon>
        <taxon>Coprobacillaceae</taxon>
        <taxon>Thomasclavelia</taxon>
    </lineage>
</organism>
<dbReference type="EMBL" id="ABIK02000015">
    <property type="protein sequence ID" value="EDS73973.1"/>
    <property type="molecule type" value="Genomic_DNA"/>
</dbReference>
<proteinExistence type="predicted"/>
<keyword evidence="1" id="KW-0472">Membrane</keyword>
<sequence length="53" mass="6292">MRKMLMLFFKSLIIIYIFNIITGNYFTYNILNIFILMMLGLPGIIVIYLITLI</sequence>
<feature type="transmembrane region" description="Helical" evidence="1">
    <location>
        <begin position="7"/>
        <end position="27"/>
    </location>
</feature>
<evidence type="ECO:0000313" key="2">
    <source>
        <dbReference type="EMBL" id="EDS73973.1"/>
    </source>
</evidence>
<reference evidence="2" key="2">
    <citation type="submission" date="2014-06" db="EMBL/GenBank/DDBJ databases">
        <title>Draft genome sequence of Clostridium spiroforme (DSM 1552).</title>
        <authorList>
            <person name="Sudarsanam P."/>
            <person name="Ley R."/>
            <person name="Guruge J."/>
            <person name="Turnbaugh P.J."/>
            <person name="Mahowald M."/>
            <person name="Liep D."/>
            <person name="Gordon J."/>
        </authorList>
    </citation>
    <scope>NUCLEOTIDE SEQUENCE</scope>
    <source>
        <strain evidence="2">DSM 1552</strain>
    </source>
</reference>
<dbReference type="Proteomes" id="UP000004910">
    <property type="component" value="Unassembled WGS sequence"/>
</dbReference>
<evidence type="ECO:0000256" key="1">
    <source>
        <dbReference type="SAM" id="Phobius"/>
    </source>
</evidence>
<dbReference type="STRING" id="428126.CLOSPI_02398"/>